<dbReference type="EMBL" id="JAKFHA010000031">
    <property type="protein sequence ID" value="MCF2532246.1"/>
    <property type="molecule type" value="Genomic_DNA"/>
</dbReference>
<dbReference type="Gene3D" id="1.10.10.10">
    <property type="entry name" value="Winged helix-like DNA-binding domain superfamily/Winged helix DNA-binding domain"/>
    <property type="match status" value="1"/>
</dbReference>
<comment type="similarity">
    <text evidence="1">Belongs to the sigma-70 factor family. ECF subfamily.</text>
</comment>
<feature type="domain" description="RNA polymerase sigma-70 region 2" evidence="6">
    <location>
        <begin position="19"/>
        <end position="78"/>
    </location>
</feature>
<feature type="domain" description="RNA polymerase sigma factor 70 region 4 type 2" evidence="7">
    <location>
        <begin position="103"/>
        <end position="155"/>
    </location>
</feature>
<keyword evidence="3" id="KW-0731">Sigma factor</keyword>
<dbReference type="GO" id="GO:0003677">
    <property type="term" value="F:DNA binding"/>
    <property type="evidence" value="ECO:0007669"/>
    <property type="project" value="UniProtKB-KW"/>
</dbReference>
<gene>
    <name evidence="8" type="ORF">LZ495_34210</name>
</gene>
<dbReference type="InterPro" id="IPR007627">
    <property type="entry name" value="RNA_pol_sigma70_r2"/>
</dbReference>
<accession>A0AA41U3W5</accession>
<dbReference type="CDD" id="cd06171">
    <property type="entry name" value="Sigma70_r4"/>
    <property type="match status" value="1"/>
</dbReference>
<evidence type="ECO:0000256" key="4">
    <source>
        <dbReference type="ARBA" id="ARBA00023125"/>
    </source>
</evidence>
<evidence type="ECO:0000313" key="8">
    <source>
        <dbReference type="EMBL" id="MCF2532246.1"/>
    </source>
</evidence>
<evidence type="ECO:0000256" key="3">
    <source>
        <dbReference type="ARBA" id="ARBA00023082"/>
    </source>
</evidence>
<dbReference type="InterPro" id="IPR014284">
    <property type="entry name" value="RNA_pol_sigma-70_dom"/>
</dbReference>
<dbReference type="Pfam" id="PF08281">
    <property type="entry name" value="Sigma70_r4_2"/>
    <property type="match status" value="1"/>
</dbReference>
<proteinExistence type="inferred from homology"/>
<evidence type="ECO:0000313" key="9">
    <source>
        <dbReference type="Proteomes" id="UP001165378"/>
    </source>
</evidence>
<evidence type="ECO:0000256" key="5">
    <source>
        <dbReference type="ARBA" id="ARBA00023163"/>
    </source>
</evidence>
<dbReference type="NCBIfam" id="TIGR02937">
    <property type="entry name" value="sigma70-ECF"/>
    <property type="match status" value="1"/>
</dbReference>
<evidence type="ECO:0000256" key="2">
    <source>
        <dbReference type="ARBA" id="ARBA00023015"/>
    </source>
</evidence>
<dbReference type="GO" id="GO:0006352">
    <property type="term" value="P:DNA-templated transcription initiation"/>
    <property type="evidence" value="ECO:0007669"/>
    <property type="project" value="InterPro"/>
</dbReference>
<name>A0AA41U3W5_9ACTN</name>
<sequence>MDTVDEAEFREYAAARWERLVRIAYLLTGDRHHAEDLAQTALEQAYAGWHRVARSENRDAYVHRILVRCNARRFRKRRVGERLTDAVPEVAAPDAHAGLETRHALLGALAELPARQRAVIVLRYWSDLSEQDVAAAVGCSVGTVKSQASKGLAKLRSHPVVRDLAPAPAVPPVPRISAAFPGGQ</sequence>
<dbReference type="InterPro" id="IPR013324">
    <property type="entry name" value="RNA_pol_sigma_r3/r4-like"/>
</dbReference>
<keyword evidence="2" id="KW-0805">Transcription regulation</keyword>
<evidence type="ECO:0000259" key="6">
    <source>
        <dbReference type="Pfam" id="PF04542"/>
    </source>
</evidence>
<protein>
    <submittedName>
        <fullName evidence="8">SigE family RNA polymerase sigma factor</fullName>
    </submittedName>
</protein>
<dbReference type="PANTHER" id="PTHR43133:SF50">
    <property type="entry name" value="ECF RNA POLYMERASE SIGMA FACTOR SIGM"/>
    <property type="match status" value="1"/>
</dbReference>
<comment type="caution">
    <text evidence="8">The sequence shown here is derived from an EMBL/GenBank/DDBJ whole genome shotgun (WGS) entry which is preliminary data.</text>
</comment>
<dbReference type="AlphaFoldDB" id="A0AA41U3W5"/>
<dbReference type="InterPro" id="IPR036388">
    <property type="entry name" value="WH-like_DNA-bd_sf"/>
</dbReference>
<dbReference type="Pfam" id="PF04542">
    <property type="entry name" value="Sigma70_r2"/>
    <property type="match status" value="1"/>
</dbReference>
<dbReference type="RefSeq" id="WP_235057022.1">
    <property type="nucleotide sequence ID" value="NZ_JAKFHA010000031.1"/>
</dbReference>
<dbReference type="NCBIfam" id="TIGR02983">
    <property type="entry name" value="SigE-fam_strep"/>
    <property type="match status" value="1"/>
</dbReference>
<dbReference type="PANTHER" id="PTHR43133">
    <property type="entry name" value="RNA POLYMERASE ECF-TYPE SIGMA FACTO"/>
    <property type="match status" value="1"/>
</dbReference>
<keyword evidence="9" id="KW-1185">Reference proteome</keyword>
<reference evidence="8" key="1">
    <citation type="submission" date="2022-01" db="EMBL/GenBank/DDBJ databases">
        <title>Genome-Based Taxonomic Classification of the Phylum Actinobacteria.</title>
        <authorList>
            <person name="Gao Y."/>
        </authorList>
    </citation>
    <scope>NUCLEOTIDE SEQUENCE</scope>
    <source>
        <strain evidence="8">KLBMP 8922</strain>
    </source>
</reference>
<dbReference type="InterPro" id="IPR014325">
    <property type="entry name" value="RNA_pol_sigma-E_actinobac"/>
</dbReference>
<dbReference type="Proteomes" id="UP001165378">
    <property type="component" value="Unassembled WGS sequence"/>
</dbReference>
<keyword evidence="4" id="KW-0238">DNA-binding</keyword>
<dbReference type="InterPro" id="IPR013325">
    <property type="entry name" value="RNA_pol_sigma_r2"/>
</dbReference>
<dbReference type="InterPro" id="IPR013249">
    <property type="entry name" value="RNA_pol_sigma70_r4_t2"/>
</dbReference>
<organism evidence="8 9">
    <name type="scientific">Yinghuangia soli</name>
    <dbReference type="NCBI Taxonomy" id="2908204"/>
    <lineage>
        <taxon>Bacteria</taxon>
        <taxon>Bacillati</taxon>
        <taxon>Actinomycetota</taxon>
        <taxon>Actinomycetes</taxon>
        <taxon>Kitasatosporales</taxon>
        <taxon>Streptomycetaceae</taxon>
        <taxon>Yinghuangia</taxon>
    </lineage>
</organism>
<dbReference type="Gene3D" id="1.10.1740.10">
    <property type="match status" value="1"/>
</dbReference>
<evidence type="ECO:0000256" key="1">
    <source>
        <dbReference type="ARBA" id="ARBA00010641"/>
    </source>
</evidence>
<dbReference type="InterPro" id="IPR039425">
    <property type="entry name" value="RNA_pol_sigma-70-like"/>
</dbReference>
<dbReference type="SUPFAM" id="SSF88659">
    <property type="entry name" value="Sigma3 and sigma4 domains of RNA polymerase sigma factors"/>
    <property type="match status" value="1"/>
</dbReference>
<evidence type="ECO:0000259" key="7">
    <source>
        <dbReference type="Pfam" id="PF08281"/>
    </source>
</evidence>
<dbReference type="SUPFAM" id="SSF88946">
    <property type="entry name" value="Sigma2 domain of RNA polymerase sigma factors"/>
    <property type="match status" value="1"/>
</dbReference>
<dbReference type="GO" id="GO:0016987">
    <property type="term" value="F:sigma factor activity"/>
    <property type="evidence" value="ECO:0007669"/>
    <property type="project" value="UniProtKB-KW"/>
</dbReference>
<keyword evidence="5" id="KW-0804">Transcription</keyword>